<feature type="region of interest" description="Disordered" evidence="1">
    <location>
        <begin position="17"/>
        <end position="84"/>
    </location>
</feature>
<feature type="region of interest" description="Disordered" evidence="1">
    <location>
        <begin position="379"/>
        <end position="456"/>
    </location>
</feature>
<evidence type="ECO:0000313" key="3">
    <source>
        <dbReference type="Proteomes" id="UP000059680"/>
    </source>
</evidence>
<feature type="compositionally biased region" description="Basic residues" evidence="1">
    <location>
        <begin position="26"/>
        <end position="44"/>
    </location>
</feature>
<dbReference type="PaxDb" id="39947-A0A0P0WIR2"/>
<feature type="region of interest" description="Disordered" evidence="1">
    <location>
        <begin position="478"/>
        <end position="503"/>
    </location>
</feature>
<feature type="compositionally biased region" description="Basic and acidic residues" evidence="1">
    <location>
        <begin position="293"/>
        <end position="308"/>
    </location>
</feature>
<feature type="compositionally biased region" description="Basic and acidic residues" evidence="1">
    <location>
        <begin position="392"/>
        <end position="407"/>
    </location>
</feature>
<feature type="compositionally biased region" description="Basic residues" evidence="1">
    <location>
        <begin position="492"/>
        <end position="502"/>
    </location>
</feature>
<evidence type="ECO:0000256" key="1">
    <source>
        <dbReference type="SAM" id="MobiDB-lite"/>
    </source>
</evidence>
<feature type="region of interest" description="Disordered" evidence="1">
    <location>
        <begin position="292"/>
        <end position="365"/>
    </location>
</feature>
<name>A0A0P0WIR2_ORYSJ</name>
<reference evidence="2 3" key="2">
    <citation type="journal article" date="2013" name="Plant Cell Physiol.">
        <title>Rice Annotation Project Database (RAP-DB): an integrative and interactive database for rice genomics.</title>
        <authorList>
            <person name="Sakai H."/>
            <person name="Lee S.S."/>
            <person name="Tanaka T."/>
            <person name="Numa H."/>
            <person name="Kim J."/>
            <person name="Kawahara Y."/>
            <person name="Wakimoto H."/>
            <person name="Yang C.C."/>
            <person name="Iwamoto M."/>
            <person name="Abe T."/>
            <person name="Yamada Y."/>
            <person name="Muto A."/>
            <person name="Inokuchi H."/>
            <person name="Ikemura T."/>
            <person name="Matsumoto T."/>
            <person name="Sasaki T."/>
            <person name="Itoh T."/>
        </authorList>
    </citation>
    <scope>NUCLEOTIDE SEQUENCE [LARGE SCALE GENOMIC DNA]</scope>
    <source>
        <strain evidence="3">cv. Nipponbare</strain>
    </source>
</reference>
<organism evidence="2 3">
    <name type="scientific">Oryza sativa subsp. japonica</name>
    <name type="common">Rice</name>
    <dbReference type="NCBI Taxonomy" id="39947"/>
    <lineage>
        <taxon>Eukaryota</taxon>
        <taxon>Viridiplantae</taxon>
        <taxon>Streptophyta</taxon>
        <taxon>Embryophyta</taxon>
        <taxon>Tracheophyta</taxon>
        <taxon>Spermatophyta</taxon>
        <taxon>Magnoliopsida</taxon>
        <taxon>Liliopsida</taxon>
        <taxon>Poales</taxon>
        <taxon>Poaceae</taxon>
        <taxon>BOP clade</taxon>
        <taxon>Oryzoideae</taxon>
        <taxon>Oryzeae</taxon>
        <taxon>Oryzinae</taxon>
        <taxon>Oryza</taxon>
        <taxon>Oryza sativa</taxon>
    </lineage>
</organism>
<accession>A0A0P0WIR2</accession>
<feature type="compositionally biased region" description="Basic residues" evidence="1">
    <location>
        <begin position="434"/>
        <end position="447"/>
    </location>
</feature>
<reference evidence="2 3" key="3">
    <citation type="journal article" date="2013" name="Rice">
        <title>Improvement of the Oryza sativa Nipponbare reference genome using next generation sequence and optical map data.</title>
        <authorList>
            <person name="Kawahara Y."/>
            <person name="de la Bastide M."/>
            <person name="Hamilton J.P."/>
            <person name="Kanamori H."/>
            <person name="McCombie W.R."/>
            <person name="Ouyang S."/>
            <person name="Schwartz D.C."/>
            <person name="Tanaka T."/>
            <person name="Wu J."/>
            <person name="Zhou S."/>
            <person name="Childs K.L."/>
            <person name="Davidson R.M."/>
            <person name="Lin H."/>
            <person name="Quesada-Ocampo L."/>
            <person name="Vaillancourt B."/>
            <person name="Sakai H."/>
            <person name="Lee S.S."/>
            <person name="Kim J."/>
            <person name="Numa H."/>
            <person name="Itoh T."/>
            <person name="Buell C.R."/>
            <person name="Matsumoto T."/>
        </authorList>
    </citation>
    <scope>NUCLEOTIDE SEQUENCE [LARGE SCALE GENOMIC DNA]</scope>
    <source>
        <strain evidence="3">cv. Nipponbare</strain>
    </source>
</reference>
<gene>
    <name evidence="2" type="ordered locus">Os05g0177900</name>
    <name evidence="2" type="ORF">OSNPB_050177900</name>
</gene>
<dbReference type="Proteomes" id="UP000059680">
    <property type="component" value="Chromosome 5"/>
</dbReference>
<keyword evidence="3" id="KW-1185">Reference proteome</keyword>
<feature type="compositionally biased region" description="Basic and acidic residues" evidence="1">
    <location>
        <begin position="338"/>
        <end position="347"/>
    </location>
</feature>
<proteinExistence type="predicted"/>
<dbReference type="InParanoid" id="A0A0P0WIR2"/>
<reference evidence="3" key="1">
    <citation type="journal article" date="2005" name="Nature">
        <title>The map-based sequence of the rice genome.</title>
        <authorList>
            <consortium name="International rice genome sequencing project (IRGSP)"/>
            <person name="Matsumoto T."/>
            <person name="Wu J."/>
            <person name="Kanamori H."/>
            <person name="Katayose Y."/>
            <person name="Fujisawa M."/>
            <person name="Namiki N."/>
            <person name="Mizuno H."/>
            <person name="Yamamoto K."/>
            <person name="Antonio B.A."/>
            <person name="Baba T."/>
            <person name="Sakata K."/>
            <person name="Nagamura Y."/>
            <person name="Aoki H."/>
            <person name="Arikawa K."/>
            <person name="Arita K."/>
            <person name="Bito T."/>
            <person name="Chiden Y."/>
            <person name="Fujitsuka N."/>
            <person name="Fukunaka R."/>
            <person name="Hamada M."/>
            <person name="Harada C."/>
            <person name="Hayashi A."/>
            <person name="Hijishita S."/>
            <person name="Honda M."/>
            <person name="Hosokawa S."/>
            <person name="Ichikawa Y."/>
            <person name="Idonuma A."/>
            <person name="Iijima M."/>
            <person name="Ikeda M."/>
            <person name="Ikeno M."/>
            <person name="Ito K."/>
            <person name="Ito S."/>
            <person name="Ito T."/>
            <person name="Ito Y."/>
            <person name="Ito Y."/>
            <person name="Iwabuchi A."/>
            <person name="Kamiya K."/>
            <person name="Karasawa W."/>
            <person name="Kurita K."/>
            <person name="Katagiri S."/>
            <person name="Kikuta A."/>
            <person name="Kobayashi H."/>
            <person name="Kobayashi N."/>
            <person name="Machita K."/>
            <person name="Maehara T."/>
            <person name="Masukawa M."/>
            <person name="Mizubayashi T."/>
            <person name="Mukai Y."/>
            <person name="Nagasaki H."/>
            <person name="Nagata Y."/>
            <person name="Naito S."/>
            <person name="Nakashima M."/>
            <person name="Nakama Y."/>
            <person name="Nakamichi Y."/>
            <person name="Nakamura M."/>
            <person name="Meguro A."/>
            <person name="Negishi M."/>
            <person name="Ohta I."/>
            <person name="Ohta T."/>
            <person name="Okamoto M."/>
            <person name="Ono N."/>
            <person name="Saji S."/>
            <person name="Sakaguchi M."/>
            <person name="Sakai K."/>
            <person name="Shibata M."/>
            <person name="Shimokawa T."/>
            <person name="Song J."/>
            <person name="Takazaki Y."/>
            <person name="Terasawa K."/>
            <person name="Tsugane M."/>
            <person name="Tsuji K."/>
            <person name="Ueda S."/>
            <person name="Waki K."/>
            <person name="Yamagata H."/>
            <person name="Yamamoto M."/>
            <person name="Yamamoto S."/>
            <person name="Yamane H."/>
            <person name="Yoshiki S."/>
            <person name="Yoshihara R."/>
            <person name="Yukawa K."/>
            <person name="Zhong H."/>
            <person name="Yano M."/>
            <person name="Yuan Q."/>
            <person name="Ouyang S."/>
            <person name="Liu J."/>
            <person name="Jones K.M."/>
            <person name="Gansberger K."/>
            <person name="Moffat K."/>
            <person name="Hill J."/>
            <person name="Bera J."/>
            <person name="Fadrosh D."/>
            <person name="Jin S."/>
            <person name="Johri S."/>
            <person name="Kim M."/>
            <person name="Overton L."/>
            <person name="Reardon M."/>
            <person name="Tsitrin T."/>
            <person name="Vuong H."/>
            <person name="Weaver B."/>
            <person name="Ciecko A."/>
            <person name="Tallon L."/>
            <person name="Jackson J."/>
            <person name="Pai G."/>
            <person name="Aken S.V."/>
            <person name="Utterback T."/>
            <person name="Reidmuller S."/>
            <person name="Feldblyum T."/>
            <person name="Hsiao J."/>
            <person name="Zismann V."/>
            <person name="Iobst S."/>
            <person name="de Vazeille A.R."/>
            <person name="Buell C.R."/>
            <person name="Ying K."/>
            <person name="Li Y."/>
            <person name="Lu T."/>
            <person name="Huang Y."/>
            <person name="Zhao Q."/>
            <person name="Feng Q."/>
            <person name="Zhang L."/>
            <person name="Zhu J."/>
            <person name="Weng Q."/>
            <person name="Mu J."/>
            <person name="Lu Y."/>
            <person name="Fan D."/>
            <person name="Liu Y."/>
            <person name="Guan J."/>
            <person name="Zhang Y."/>
            <person name="Yu S."/>
            <person name="Liu X."/>
            <person name="Zhang Y."/>
            <person name="Hong G."/>
            <person name="Han B."/>
            <person name="Choisne N."/>
            <person name="Demange N."/>
            <person name="Orjeda G."/>
            <person name="Samain S."/>
            <person name="Cattolico L."/>
            <person name="Pelletier E."/>
            <person name="Couloux A."/>
            <person name="Segurens B."/>
            <person name="Wincker P."/>
            <person name="D'Hont A."/>
            <person name="Scarpelli C."/>
            <person name="Weissenbach J."/>
            <person name="Salanoubat M."/>
            <person name="Quetier F."/>
            <person name="Yu Y."/>
            <person name="Kim H.R."/>
            <person name="Rambo T."/>
            <person name="Currie J."/>
            <person name="Collura K."/>
            <person name="Luo M."/>
            <person name="Yang T."/>
            <person name="Ammiraju J.S.S."/>
            <person name="Engler F."/>
            <person name="Soderlund C."/>
            <person name="Wing R.A."/>
            <person name="Palmer L.E."/>
            <person name="de la Bastide M."/>
            <person name="Spiegel L."/>
            <person name="Nascimento L."/>
            <person name="Zutavern T."/>
            <person name="O'Shaughnessy A."/>
            <person name="Dike S."/>
            <person name="Dedhia N."/>
            <person name="Preston R."/>
            <person name="Balija V."/>
            <person name="McCombie W.R."/>
            <person name="Chow T."/>
            <person name="Chen H."/>
            <person name="Chung M."/>
            <person name="Chen C."/>
            <person name="Shaw J."/>
            <person name="Wu H."/>
            <person name="Hsiao K."/>
            <person name="Chao Y."/>
            <person name="Chu M."/>
            <person name="Cheng C."/>
            <person name="Hour A."/>
            <person name="Lee P."/>
            <person name="Lin S."/>
            <person name="Lin Y."/>
            <person name="Liou J."/>
            <person name="Liu S."/>
            <person name="Hsing Y."/>
            <person name="Raghuvanshi S."/>
            <person name="Mohanty A."/>
            <person name="Bharti A.K."/>
            <person name="Gaur A."/>
            <person name="Gupta V."/>
            <person name="Kumar D."/>
            <person name="Ravi V."/>
            <person name="Vij S."/>
            <person name="Kapur A."/>
            <person name="Khurana P."/>
            <person name="Khurana P."/>
            <person name="Khurana J.P."/>
            <person name="Tyagi A.K."/>
            <person name="Gaikwad K."/>
            <person name="Singh A."/>
            <person name="Dalal V."/>
            <person name="Srivastava S."/>
            <person name="Dixit A."/>
            <person name="Pal A.K."/>
            <person name="Ghazi I.A."/>
            <person name="Yadav M."/>
            <person name="Pandit A."/>
            <person name="Bhargava A."/>
            <person name="Sureshbabu K."/>
            <person name="Batra K."/>
            <person name="Sharma T.R."/>
            <person name="Mohapatra T."/>
            <person name="Singh N.K."/>
            <person name="Messing J."/>
            <person name="Nelson A.B."/>
            <person name="Fuks G."/>
            <person name="Kavchok S."/>
            <person name="Keizer G."/>
            <person name="Linton E."/>
            <person name="Llaca V."/>
            <person name="Song R."/>
            <person name="Tanyolac B."/>
            <person name="Young S."/>
            <person name="Ho-Il K."/>
            <person name="Hahn J.H."/>
            <person name="Sangsakoo G."/>
            <person name="Vanavichit A."/>
            <person name="de Mattos Luiz.A.T."/>
            <person name="Zimmer P.D."/>
            <person name="Malone G."/>
            <person name="Dellagostin O."/>
            <person name="de Oliveira A.C."/>
            <person name="Bevan M."/>
            <person name="Bancroft I."/>
            <person name="Minx P."/>
            <person name="Cordum H."/>
            <person name="Wilson R."/>
            <person name="Cheng Z."/>
            <person name="Jin W."/>
            <person name="Jiang J."/>
            <person name="Leong S.A."/>
            <person name="Iwama H."/>
            <person name="Gojobori T."/>
            <person name="Itoh T."/>
            <person name="Niimura Y."/>
            <person name="Fujii Y."/>
            <person name="Habara T."/>
            <person name="Sakai H."/>
            <person name="Sato Y."/>
            <person name="Wilson G."/>
            <person name="Kumar K."/>
            <person name="McCouch S."/>
            <person name="Juretic N."/>
            <person name="Hoen D."/>
            <person name="Wright S."/>
            <person name="Bruskiewich R."/>
            <person name="Bureau T."/>
            <person name="Miyao A."/>
            <person name="Hirochika H."/>
            <person name="Nishikawa T."/>
            <person name="Kadowaki K."/>
            <person name="Sugiura M."/>
            <person name="Burr B."/>
            <person name="Sasaki T."/>
        </authorList>
    </citation>
    <scope>NUCLEOTIDE SEQUENCE [LARGE SCALE GENOMIC DNA]</scope>
    <source>
        <strain evidence="3">cv. Nipponbare</strain>
    </source>
</reference>
<dbReference type="OMA" id="AERNCEC"/>
<dbReference type="Gramene" id="Os05t0177900-00">
    <property type="protein sequence ID" value="Os05t0177900-00"/>
    <property type="gene ID" value="Os05g0177900"/>
</dbReference>
<sequence>MMILVVTALPTHMARDAALSRVRPAPPRHGRRARRRRRRRRRRGGRADDDALLPAQRRPVQPAVGVVHDDGPGGASATAAAEQQLEQAPRPAAALRAEPVHLRLQRVALHLEAGHVLAEAAELVVLRGDLALGGAPRAAIGAAAGDDEVGGAAGLEGAEGAGGPLGEAGELAAVLGEEDLDDAAHGEALVLDGVRRRLRRELARVDQPAQRSPLLLPCVRVRLEVGVDGAVQPVVGGAGVRRHGARELLELRRPQPGLQRRLGEVRVHQPRHPAGGRRAAAAAGARLAALAEEAAHEAEHERHVEQRRARAGRVTGGGAERRDHDGAERGLVQPPRRARLEVGEERGVGPGHAPGAEEAEQEVARDAAAAVVPVAAVGRERGDEGLEQEALPDPRRRGALRRQQEPPRRRRRDVGEPPGRVVRQHGGEVVAAAIRRRRGRRRRRRGRLRPDAGNGARERVDVVDDARRRVVAAAPRGRHTYANSGGGDNRGRRQPRVRRGGRLLHGGGAVRRRRRRRRRLHGRVRVRRGLCV</sequence>
<dbReference type="EMBL" id="AP014961">
    <property type="protein sequence ID" value="BAS92531.1"/>
    <property type="molecule type" value="Genomic_DNA"/>
</dbReference>
<dbReference type="AlphaFoldDB" id="A0A0P0WIR2"/>
<feature type="compositionally biased region" description="Basic and acidic residues" evidence="1">
    <location>
        <begin position="319"/>
        <end position="328"/>
    </location>
</feature>
<evidence type="ECO:0000313" key="2">
    <source>
        <dbReference type="EMBL" id="BAS92531.1"/>
    </source>
</evidence>
<protein>
    <submittedName>
        <fullName evidence="2">Os05g0177900 protein</fullName>
    </submittedName>
</protein>